<dbReference type="Proteomes" id="UP000566819">
    <property type="component" value="Unassembled WGS sequence"/>
</dbReference>
<evidence type="ECO:0000256" key="1">
    <source>
        <dbReference type="ARBA" id="ARBA00004141"/>
    </source>
</evidence>
<protein>
    <submittedName>
        <fullName evidence="6">Uncharacterized protein</fullName>
    </submittedName>
</protein>
<accession>A0A8H4W1K1</accession>
<dbReference type="SMART" id="SM00679">
    <property type="entry name" value="CTNS"/>
    <property type="match status" value="2"/>
</dbReference>
<comment type="subcellular location">
    <subcellularLocation>
        <location evidence="1">Membrane</location>
        <topology evidence="1">Multi-pass membrane protein</topology>
    </subcellularLocation>
</comment>
<organism evidence="6 7">
    <name type="scientific">Cudoniella acicularis</name>
    <dbReference type="NCBI Taxonomy" id="354080"/>
    <lineage>
        <taxon>Eukaryota</taxon>
        <taxon>Fungi</taxon>
        <taxon>Dikarya</taxon>
        <taxon>Ascomycota</taxon>
        <taxon>Pezizomycotina</taxon>
        <taxon>Leotiomycetes</taxon>
        <taxon>Helotiales</taxon>
        <taxon>Tricladiaceae</taxon>
        <taxon>Cudoniella</taxon>
    </lineage>
</organism>
<gene>
    <name evidence="6" type="ORF">G7Y89_g7411</name>
</gene>
<feature type="transmembrane region" description="Helical" evidence="5">
    <location>
        <begin position="513"/>
        <end position="535"/>
    </location>
</feature>
<evidence type="ECO:0000256" key="2">
    <source>
        <dbReference type="ARBA" id="ARBA00022692"/>
    </source>
</evidence>
<feature type="transmembrane region" description="Helical" evidence="5">
    <location>
        <begin position="434"/>
        <end position="452"/>
    </location>
</feature>
<keyword evidence="4 5" id="KW-0472">Membrane</keyword>
<dbReference type="PANTHER" id="PTHR16201:SF35">
    <property type="entry name" value="VACUOLAR AMINO ACID TRANSPORTER YPQ1-RELATED"/>
    <property type="match status" value="1"/>
</dbReference>
<dbReference type="OrthoDB" id="8048523at2759"/>
<keyword evidence="7" id="KW-1185">Reference proteome</keyword>
<comment type="caution">
    <text evidence="6">The sequence shown here is derived from an EMBL/GenBank/DDBJ whole genome shotgun (WGS) entry which is preliminary data.</text>
</comment>
<evidence type="ECO:0000256" key="3">
    <source>
        <dbReference type="ARBA" id="ARBA00022989"/>
    </source>
</evidence>
<evidence type="ECO:0000313" key="7">
    <source>
        <dbReference type="Proteomes" id="UP000566819"/>
    </source>
</evidence>
<sequence length="559" mass="62298">MDDGAEVFAELPNSIVGPAFYTTASEVATCELLRQAFEIPTSRIIAWSADRTSPVRAEYILVEKAPGQPLGNLWYQWPLESKLEMISQIVKMKCQLASITFANSGCIYFKEDLPAKNLDQNIITTNPLLPSSVAGCFRLGPLVSTGLWSGERFCMNLSRGPFETPMEYIKALASNEKHFIETKAKPRMNYHRSSTKPELSHLVLCKIKCLMAFTEQELLDHAAEEESMSSILEQFRRGSADGLSLQFIIVWLAGDVFNILGAVLQGVLPTMKNEVLTHTQLILAVYYTLADLVLLCQCFYYRGFTWHDEVIPPPKLTASNHHTTNIGEATERTGLLTANVNTYERERRPSFFSETSVHLNPVVPLVSPRKPSNETPSLTDLKPTTRLQAALFNLFAVLLVCLAGIFGWYVSNRSGNPTRHHNHGHSPSSKEPPLTFSLWGQIFGYICALLYLGSRIPQLILNYRRKSTSGVSVLFFLFACIGNLTYVLSIFAYEPHCHGKCAPGEAASDYGKYIAVNASWLAGSLGTLMLDLGIFAQFFIYRERDGDQEDGESESESES</sequence>
<feature type="transmembrane region" description="Helical" evidence="5">
    <location>
        <begin position="245"/>
        <end position="268"/>
    </location>
</feature>
<evidence type="ECO:0000256" key="4">
    <source>
        <dbReference type="ARBA" id="ARBA00023136"/>
    </source>
</evidence>
<proteinExistence type="predicted"/>
<dbReference type="PANTHER" id="PTHR16201">
    <property type="entry name" value="SEVEN TRANSMEMBRANE PROTEIN 1-RELATED"/>
    <property type="match status" value="1"/>
</dbReference>
<reference evidence="6 7" key="1">
    <citation type="submission" date="2020-03" db="EMBL/GenBank/DDBJ databases">
        <title>Draft Genome Sequence of Cudoniella acicularis.</title>
        <authorList>
            <person name="Buettner E."/>
            <person name="Kellner H."/>
        </authorList>
    </citation>
    <scope>NUCLEOTIDE SEQUENCE [LARGE SCALE GENOMIC DNA]</scope>
    <source>
        <strain evidence="6 7">DSM 108380</strain>
    </source>
</reference>
<dbReference type="AlphaFoldDB" id="A0A8H4W1K1"/>
<evidence type="ECO:0000256" key="5">
    <source>
        <dbReference type="SAM" id="Phobius"/>
    </source>
</evidence>
<feature type="transmembrane region" description="Helical" evidence="5">
    <location>
        <begin position="280"/>
        <end position="301"/>
    </location>
</feature>
<dbReference type="Gene3D" id="1.20.1280.290">
    <property type="match status" value="2"/>
</dbReference>
<dbReference type="InterPro" id="IPR006603">
    <property type="entry name" value="PQ-loop_rpt"/>
</dbReference>
<keyword evidence="3 5" id="KW-1133">Transmembrane helix</keyword>
<name>A0A8H4W1K1_9HELO</name>
<dbReference type="EMBL" id="JAAMPI010000521">
    <property type="protein sequence ID" value="KAF4630718.1"/>
    <property type="molecule type" value="Genomic_DNA"/>
</dbReference>
<dbReference type="GO" id="GO:0016020">
    <property type="term" value="C:membrane"/>
    <property type="evidence" value="ECO:0007669"/>
    <property type="project" value="UniProtKB-SubCell"/>
</dbReference>
<dbReference type="InterPro" id="IPR051415">
    <property type="entry name" value="LAAT-1"/>
</dbReference>
<feature type="transmembrane region" description="Helical" evidence="5">
    <location>
        <begin position="473"/>
        <end position="493"/>
    </location>
</feature>
<feature type="transmembrane region" description="Helical" evidence="5">
    <location>
        <begin position="390"/>
        <end position="410"/>
    </location>
</feature>
<keyword evidence="2 5" id="KW-0812">Transmembrane</keyword>
<evidence type="ECO:0000313" key="6">
    <source>
        <dbReference type="EMBL" id="KAF4630718.1"/>
    </source>
</evidence>
<dbReference type="Pfam" id="PF04193">
    <property type="entry name" value="PQ-loop"/>
    <property type="match status" value="2"/>
</dbReference>